<keyword evidence="7" id="KW-1015">Disulfide bond</keyword>
<evidence type="ECO:0000313" key="13">
    <source>
        <dbReference type="Ensembl" id="ENSSPAP00000029760.1"/>
    </source>
</evidence>
<dbReference type="Pfam" id="PF05279">
    <property type="entry name" value="Asp-B-Hydro_N"/>
    <property type="match status" value="1"/>
</dbReference>
<protein>
    <recommendedName>
        <fullName evidence="2">Triadin</fullName>
    </recommendedName>
</protein>
<dbReference type="GO" id="GO:0033017">
    <property type="term" value="C:sarcoplasmic reticulum membrane"/>
    <property type="evidence" value="ECO:0007669"/>
    <property type="project" value="UniProtKB-SubCell"/>
</dbReference>
<keyword evidence="3" id="KW-0597">Phosphoprotein</keyword>
<feature type="region of interest" description="Disordered" evidence="10">
    <location>
        <begin position="1"/>
        <end position="31"/>
    </location>
</feature>
<keyword evidence="6 11" id="KW-0472">Membrane</keyword>
<comment type="subcellular location">
    <subcellularLocation>
        <location evidence="1">Sarcoplasmic reticulum membrane</location>
        <topology evidence="1">Single-pass type II membrane protein</topology>
    </subcellularLocation>
</comment>
<evidence type="ECO:0000256" key="7">
    <source>
        <dbReference type="ARBA" id="ARBA00023157"/>
    </source>
</evidence>
<evidence type="ECO:0000256" key="1">
    <source>
        <dbReference type="ARBA" id="ARBA00004157"/>
    </source>
</evidence>
<keyword evidence="8" id="KW-0325">Glycoprotein</keyword>
<evidence type="ECO:0000256" key="5">
    <source>
        <dbReference type="ARBA" id="ARBA00022989"/>
    </source>
</evidence>
<evidence type="ECO:0000256" key="2">
    <source>
        <dbReference type="ARBA" id="ARBA00016711"/>
    </source>
</evidence>
<evidence type="ECO:0000256" key="11">
    <source>
        <dbReference type="SAM" id="Phobius"/>
    </source>
</evidence>
<dbReference type="InterPro" id="IPR010798">
    <property type="entry name" value="Triadin"/>
</dbReference>
<dbReference type="AlphaFoldDB" id="A0A3B5B9M4"/>
<organism evidence="13">
    <name type="scientific">Stegastes partitus</name>
    <name type="common">bicolor damselfish</name>
    <dbReference type="NCBI Taxonomy" id="144197"/>
    <lineage>
        <taxon>Eukaryota</taxon>
        <taxon>Metazoa</taxon>
        <taxon>Chordata</taxon>
        <taxon>Craniata</taxon>
        <taxon>Vertebrata</taxon>
        <taxon>Euteleostomi</taxon>
        <taxon>Actinopterygii</taxon>
        <taxon>Neopterygii</taxon>
        <taxon>Teleostei</taxon>
        <taxon>Neoteleostei</taxon>
        <taxon>Acanthomorphata</taxon>
        <taxon>Ovalentaria</taxon>
        <taxon>Pomacentridae</taxon>
        <taxon>Stegastes</taxon>
    </lineage>
</organism>
<dbReference type="Ensembl" id="ENSSPAT00000030243.1">
    <property type="protein sequence ID" value="ENSSPAP00000029760.1"/>
    <property type="gene ID" value="ENSSPAG00000022392.1"/>
</dbReference>
<reference evidence="13" key="1">
    <citation type="submission" date="2023-09" db="UniProtKB">
        <authorList>
            <consortium name="Ensembl"/>
        </authorList>
    </citation>
    <scope>IDENTIFICATION</scope>
</reference>
<dbReference type="PANTHER" id="PTHR14106:SF0">
    <property type="entry name" value="TRIADIN"/>
    <property type="match status" value="1"/>
</dbReference>
<keyword evidence="4 11" id="KW-0812">Transmembrane</keyword>
<sequence length="162" mass="17826">MTEAVEARSSTTTTMVIESKNGDAGSPPSRVSKKSFKEDVYSTFSSPLAWILVLALVITWSCVFVIMFDLMDYKTISGGISRIGSDPMKAVNDAVEESSNVISMVFRFAANLIAPEEDEGNLYAVRKKGEFLPSRSKVIEMQAKKKTPVVEAVEEEEEEGDE</sequence>
<feature type="domain" description="Aspartyl beta-hydroxylase/Triadin" evidence="12">
    <location>
        <begin position="45"/>
        <end position="80"/>
    </location>
</feature>
<dbReference type="GO" id="GO:0005102">
    <property type="term" value="F:signaling receptor binding"/>
    <property type="evidence" value="ECO:0007669"/>
    <property type="project" value="InterPro"/>
</dbReference>
<accession>A0A3B5B9M4</accession>
<dbReference type="PANTHER" id="PTHR14106">
    <property type="entry name" value="TRIADIN"/>
    <property type="match status" value="1"/>
</dbReference>
<evidence type="ECO:0000256" key="10">
    <source>
        <dbReference type="SAM" id="MobiDB-lite"/>
    </source>
</evidence>
<evidence type="ECO:0000256" key="8">
    <source>
        <dbReference type="ARBA" id="ARBA00023180"/>
    </source>
</evidence>
<dbReference type="GeneTree" id="ENSGT00510000049207"/>
<evidence type="ECO:0000259" key="12">
    <source>
        <dbReference type="Pfam" id="PF05279"/>
    </source>
</evidence>
<feature type="transmembrane region" description="Helical" evidence="11">
    <location>
        <begin position="48"/>
        <end position="68"/>
    </location>
</feature>
<evidence type="ECO:0000256" key="4">
    <source>
        <dbReference type="ARBA" id="ARBA00022692"/>
    </source>
</evidence>
<proteinExistence type="predicted"/>
<keyword evidence="5 11" id="KW-1133">Transmembrane helix</keyword>
<evidence type="ECO:0000256" key="6">
    <source>
        <dbReference type="ARBA" id="ARBA00023136"/>
    </source>
</evidence>
<dbReference type="InterPro" id="IPR007943">
    <property type="entry name" value="Asp-B-hydro/Triadin_dom"/>
</dbReference>
<evidence type="ECO:0000256" key="3">
    <source>
        <dbReference type="ARBA" id="ARBA00022553"/>
    </source>
</evidence>
<comment type="function">
    <text evidence="9">Contributes to the regulation of lumenal Ca2+ release via the sarcoplasmic reticulum calcium release channels RYR1 and RYR2, a key step in triggering skeletal and heart muscle contraction. Required for normal organization of the triad junction, where T-tubules and the sarcoplasmic reticulum terminal cisternae are in close contact. Required for normal skeletal muscle strength. Plays a role in excitation-contraction coupling in the heart and in regulating the rate of heart beats.</text>
</comment>
<dbReference type="GO" id="GO:0051282">
    <property type="term" value="P:regulation of sequestering of calcium ion"/>
    <property type="evidence" value="ECO:0007669"/>
    <property type="project" value="UniProtKB-ARBA"/>
</dbReference>
<evidence type="ECO:0000256" key="9">
    <source>
        <dbReference type="ARBA" id="ARBA00046074"/>
    </source>
</evidence>
<name>A0A3B5B9M4_9TELE</name>